<dbReference type="CDD" id="cd17574">
    <property type="entry name" value="REC_OmpR"/>
    <property type="match status" value="1"/>
</dbReference>
<dbReference type="EMBL" id="CP071060">
    <property type="protein sequence ID" value="QSI78218.1"/>
    <property type="molecule type" value="Genomic_DNA"/>
</dbReference>
<dbReference type="SUPFAM" id="SSF52172">
    <property type="entry name" value="CheY-like"/>
    <property type="match status" value="1"/>
</dbReference>
<dbReference type="InterPro" id="IPR043128">
    <property type="entry name" value="Rev_trsase/Diguanyl_cyclase"/>
</dbReference>
<evidence type="ECO:0000256" key="2">
    <source>
        <dbReference type="ARBA" id="ARBA00034247"/>
    </source>
</evidence>
<dbReference type="InterPro" id="IPR011006">
    <property type="entry name" value="CheY-like_superfamily"/>
</dbReference>
<name>A0ABX7M923_9RHOO</name>
<sequence length="317" mass="34827">MKALLIEDSLTSATLIAHQLRAIGIEPLVAREGEEGIELFKAHRPDLVLLDVILPGIDGFEVAKRIRQLEQHGEWTPIIFLSARTGDDDLQRGIEVGGDDYLFKPISSIVLAAKVRAMQRLSQMRYSLVVLTRRLDDANRELQRLSSIDGLTGIANRRQYDSTLVREWRRAQRRSSSIALVVCDVDHFKRYNDHFGHQGGDECLRQVAACLAEQAKRPADLVARYGGEEFAAILPDTDAEGALQVAEAMRRAVYELALPHAPTADLPNVTISLGIAAAVPPREAPTPGALMASADAALYEAKRLGRNRALIAQSLLA</sequence>
<dbReference type="InterPro" id="IPR001789">
    <property type="entry name" value="Sig_transdc_resp-reg_receiver"/>
</dbReference>
<gene>
    <name evidence="6" type="ORF">JY500_06170</name>
</gene>
<dbReference type="InterPro" id="IPR000160">
    <property type="entry name" value="GGDEF_dom"/>
</dbReference>
<dbReference type="CDD" id="cd01949">
    <property type="entry name" value="GGDEF"/>
    <property type="match status" value="1"/>
</dbReference>
<keyword evidence="7" id="KW-1185">Reference proteome</keyword>
<organism evidence="6 7">
    <name type="scientific">Niveibacterium microcysteis</name>
    <dbReference type="NCBI Taxonomy" id="2811415"/>
    <lineage>
        <taxon>Bacteria</taxon>
        <taxon>Pseudomonadati</taxon>
        <taxon>Pseudomonadota</taxon>
        <taxon>Betaproteobacteria</taxon>
        <taxon>Rhodocyclales</taxon>
        <taxon>Rhodocyclaceae</taxon>
        <taxon>Niveibacterium</taxon>
    </lineage>
</organism>
<dbReference type="Gene3D" id="3.40.50.2300">
    <property type="match status" value="1"/>
</dbReference>
<dbReference type="InterPro" id="IPR050469">
    <property type="entry name" value="Diguanylate_Cyclase"/>
</dbReference>
<dbReference type="NCBIfam" id="TIGR00254">
    <property type="entry name" value="GGDEF"/>
    <property type="match status" value="1"/>
</dbReference>
<dbReference type="Proteomes" id="UP000663570">
    <property type="component" value="Chromosome"/>
</dbReference>
<dbReference type="PROSITE" id="PS50110">
    <property type="entry name" value="RESPONSE_REGULATORY"/>
    <property type="match status" value="1"/>
</dbReference>
<accession>A0ABX7M923</accession>
<dbReference type="PANTHER" id="PTHR45138:SF9">
    <property type="entry name" value="DIGUANYLATE CYCLASE DGCM-RELATED"/>
    <property type="match status" value="1"/>
</dbReference>
<evidence type="ECO:0000313" key="7">
    <source>
        <dbReference type="Proteomes" id="UP000663570"/>
    </source>
</evidence>
<comment type="catalytic activity">
    <reaction evidence="2">
        <text>2 GTP = 3',3'-c-di-GMP + 2 diphosphate</text>
        <dbReference type="Rhea" id="RHEA:24898"/>
        <dbReference type="ChEBI" id="CHEBI:33019"/>
        <dbReference type="ChEBI" id="CHEBI:37565"/>
        <dbReference type="ChEBI" id="CHEBI:58805"/>
        <dbReference type="EC" id="2.7.7.65"/>
    </reaction>
</comment>
<dbReference type="PROSITE" id="PS50887">
    <property type="entry name" value="GGDEF"/>
    <property type="match status" value="1"/>
</dbReference>
<dbReference type="Pfam" id="PF00072">
    <property type="entry name" value="Response_reg"/>
    <property type="match status" value="1"/>
</dbReference>
<evidence type="ECO:0000259" key="4">
    <source>
        <dbReference type="PROSITE" id="PS50110"/>
    </source>
</evidence>
<feature type="modified residue" description="4-aspartylphosphate" evidence="3">
    <location>
        <position position="51"/>
    </location>
</feature>
<dbReference type="RefSeq" id="WP_206255539.1">
    <property type="nucleotide sequence ID" value="NZ_CP071060.1"/>
</dbReference>
<evidence type="ECO:0000259" key="5">
    <source>
        <dbReference type="PROSITE" id="PS50887"/>
    </source>
</evidence>
<feature type="domain" description="GGDEF" evidence="5">
    <location>
        <begin position="176"/>
        <end position="314"/>
    </location>
</feature>
<feature type="domain" description="Response regulatory" evidence="4">
    <location>
        <begin position="2"/>
        <end position="119"/>
    </location>
</feature>
<reference evidence="6 7" key="1">
    <citation type="submission" date="2021-02" db="EMBL/GenBank/DDBJ databases">
        <title>Niveibacterium changnyeongensis HC41.</title>
        <authorList>
            <person name="Kang M."/>
        </authorList>
    </citation>
    <scope>NUCLEOTIDE SEQUENCE [LARGE SCALE GENOMIC DNA]</scope>
    <source>
        <strain evidence="6 7">HC41</strain>
    </source>
</reference>
<dbReference type="Gene3D" id="3.30.70.270">
    <property type="match status" value="1"/>
</dbReference>
<proteinExistence type="predicted"/>
<evidence type="ECO:0000313" key="6">
    <source>
        <dbReference type="EMBL" id="QSI78218.1"/>
    </source>
</evidence>
<dbReference type="Pfam" id="PF00990">
    <property type="entry name" value="GGDEF"/>
    <property type="match status" value="1"/>
</dbReference>
<dbReference type="SMART" id="SM00267">
    <property type="entry name" value="GGDEF"/>
    <property type="match status" value="1"/>
</dbReference>
<dbReference type="InterPro" id="IPR029787">
    <property type="entry name" value="Nucleotide_cyclase"/>
</dbReference>
<evidence type="ECO:0000256" key="1">
    <source>
        <dbReference type="ARBA" id="ARBA00012528"/>
    </source>
</evidence>
<keyword evidence="3" id="KW-0597">Phosphoprotein</keyword>
<evidence type="ECO:0000256" key="3">
    <source>
        <dbReference type="PROSITE-ProRule" id="PRU00169"/>
    </source>
</evidence>
<dbReference type="SMART" id="SM00448">
    <property type="entry name" value="REC"/>
    <property type="match status" value="1"/>
</dbReference>
<dbReference type="SUPFAM" id="SSF55073">
    <property type="entry name" value="Nucleotide cyclase"/>
    <property type="match status" value="1"/>
</dbReference>
<dbReference type="EC" id="2.7.7.65" evidence="1"/>
<protein>
    <recommendedName>
        <fullName evidence="1">diguanylate cyclase</fullName>
        <ecNumber evidence="1">2.7.7.65</ecNumber>
    </recommendedName>
</protein>
<dbReference type="PANTHER" id="PTHR45138">
    <property type="entry name" value="REGULATORY COMPONENTS OF SENSORY TRANSDUCTION SYSTEM"/>
    <property type="match status" value="1"/>
</dbReference>